<feature type="domain" description="Atos-like conserved" evidence="2">
    <location>
        <begin position="332"/>
        <end position="406"/>
    </location>
</feature>
<feature type="region of interest" description="Disordered" evidence="1">
    <location>
        <begin position="751"/>
        <end position="774"/>
    </location>
</feature>
<feature type="region of interest" description="Disordered" evidence="1">
    <location>
        <begin position="1"/>
        <end position="44"/>
    </location>
</feature>
<feature type="region of interest" description="Disordered" evidence="1">
    <location>
        <begin position="290"/>
        <end position="332"/>
    </location>
</feature>
<dbReference type="SMART" id="SM01177">
    <property type="entry name" value="DUF4210"/>
    <property type="match status" value="1"/>
</dbReference>
<feature type="region of interest" description="Disordered" evidence="1">
    <location>
        <begin position="222"/>
        <end position="268"/>
    </location>
</feature>
<dbReference type="InterPro" id="IPR051506">
    <property type="entry name" value="ATOS_Transcription_Regulators"/>
</dbReference>
<keyword evidence="4" id="KW-1185">Reference proteome</keyword>
<feature type="compositionally biased region" description="Basic and acidic residues" evidence="1">
    <location>
        <begin position="765"/>
        <end position="774"/>
    </location>
</feature>
<feature type="compositionally biased region" description="Basic and acidic residues" evidence="1">
    <location>
        <begin position="23"/>
        <end position="35"/>
    </location>
</feature>
<feature type="region of interest" description="Disordered" evidence="1">
    <location>
        <begin position="76"/>
        <end position="146"/>
    </location>
</feature>
<proteinExistence type="predicted"/>
<name>A0AAN8EGP2_9EURO</name>
<feature type="compositionally biased region" description="Low complexity" evidence="1">
    <location>
        <begin position="135"/>
        <end position="146"/>
    </location>
</feature>
<feature type="compositionally biased region" description="Polar residues" evidence="1">
    <location>
        <begin position="253"/>
        <end position="262"/>
    </location>
</feature>
<evidence type="ECO:0000256" key="1">
    <source>
        <dbReference type="SAM" id="MobiDB-lite"/>
    </source>
</evidence>
<dbReference type="PANTHER" id="PTHR13199:SF11">
    <property type="entry name" value="PROTEIN ATOSSA"/>
    <property type="match status" value="1"/>
</dbReference>
<feature type="region of interest" description="Disordered" evidence="1">
    <location>
        <begin position="625"/>
        <end position="738"/>
    </location>
</feature>
<gene>
    <name evidence="3" type="ORF">OHC33_008601</name>
</gene>
<dbReference type="Pfam" id="PF13915">
    <property type="entry name" value="DUF4210"/>
    <property type="match status" value="1"/>
</dbReference>
<feature type="region of interest" description="Disordered" evidence="1">
    <location>
        <begin position="193"/>
        <end position="212"/>
    </location>
</feature>
<evidence type="ECO:0000259" key="2">
    <source>
        <dbReference type="SMART" id="SM01177"/>
    </source>
</evidence>
<dbReference type="EMBL" id="JAKLMC020000027">
    <property type="protein sequence ID" value="KAK5950382.1"/>
    <property type="molecule type" value="Genomic_DNA"/>
</dbReference>
<feature type="compositionally biased region" description="Low complexity" evidence="1">
    <location>
        <begin position="225"/>
        <end position="235"/>
    </location>
</feature>
<feature type="region of interest" description="Disordered" evidence="1">
    <location>
        <begin position="571"/>
        <end position="611"/>
    </location>
</feature>
<feature type="compositionally biased region" description="Low complexity" evidence="1">
    <location>
        <begin position="658"/>
        <end position="668"/>
    </location>
</feature>
<feature type="compositionally biased region" description="Low complexity" evidence="1">
    <location>
        <begin position="596"/>
        <end position="605"/>
    </location>
</feature>
<accession>A0AAN8EGP2</accession>
<feature type="compositionally biased region" description="Low complexity" evidence="1">
    <location>
        <begin position="710"/>
        <end position="723"/>
    </location>
</feature>
<feature type="compositionally biased region" description="Polar residues" evidence="1">
    <location>
        <begin position="428"/>
        <end position="439"/>
    </location>
</feature>
<dbReference type="AlphaFoldDB" id="A0AAN8EGP2"/>
<dbReference type="Proteomes" id="UP001316803">
    <property type="component" value="Unassembled WGS sequence"/>
</dbReference>
<organism evidence="3 4">
    <name type="scientific">Knufia fluminis</name>
    <dbReference type="NCBI Taxonomy" id="191047"/>
    <lineage>
        <taxon>Eukaryota</taxon>
        <taxon>Fungi</taxon>
        <taxon>Dikarya</taxon>
        <taxon>Ascomycota</taxon>
        <taxon>Pezizomycotina</taxon>
        <taxon>Eurotiomycetes</taxon>
        <taxon>Chaetothyriomycetidae</taxon>
        <taxon>Chaetothyriales</taxon>
        <taxon>Trichomeriaceae</taxon>
        <taxon>Knufia</taxon>
    </lineage>
</organism>
<feature type="region of interest" description="Disordered" evidence="1">
    <location>
        <begin position="161"/>
        <end position="183"/>
    </location>
</feature>
<protein>
    <recommendedName>
        <fullName evidence="2">Atos-like conserved domain-containing protein</fullName>
    </recommendedName>
</protein>
<dbReference type="InterPro" id="IPR033473">
    <property type="entry name" value="Atos-like_C"/>
</dbReference>
<feature type="compositionally biased region" description="Polar residues" evidence="1">
    <location>
        <begin position="290"/>
        <end position="324"/>
    </location>
</feature>
<sequence>MARHKEDSMDEEQWQLDQSLPYKSDELEQRRRTEYPAEVVRTSSREELMECIKRGQRPTWVPNSAFQALRDEEEALVAQRRMKSEKEGRSTQGAEHERQAAPSTTSVEHLNSESKPGPPSAPFDRPRSALHKGNFSEVESDSSSDFWSIPAYQPGIAISTSGVSASSSNWYPASPRPTSLDAMPNARALSQLSTTITQRRRAPSLGSSLSSSFVMRAPTSPLVYSTSNRDQSSSSDAEQETPRRDNTRRRTMPPSSFHTFSMTPIDATPPNFSRPFALALRREASLPTQAHNPRHSLNSFTYHPRTNSQTAFGRSRGPSMTSESGSRRRKSMVGSFEESILRGRMSTPPSKPLDFVAQIGVMGKGDCPSSLKCPAHVSVPFPAVFYSYPASAGAESFSDHAPSPYVGTVNLSGSLKPVVLAAKKGKTDTATVQRSTHSQPAADEDGTSMDASKLHVGGAYRVPQQGQLQIMIKNPNKTAVKLFLIPYDLSGMEAGTKTFVRQRSFSTGPIIDSMQGDTSMKAAMADPLQDKHILRYLVHLRFCCPAKNRFYLYDNVRVVFANRVPDGKEKLRNELQLPEPKFSTWKPSQPERSAKPPKSAPTTPTVNALDLDSPQFFGDMEGFLEAQSPASPTPLSSHRSRPSAPAAPAFDLRRVSSRAKAAARSLSSQDNDKQRTPFEFPDINDSQTLRAAKKAERPLSPVTGFGTTTPLRSSPVPWRSPPSGAGSNRSFSPIPMEARDSLLSRQLKELSGRFSPADATTELEPTMRETRGGP</sequence>
<evidence type="ECO:0000313" key="4">
    <source>
        <dbReference type="Proteomes" id="UP001316803"/>
    </source>
</evidence>
<evidence type="ECO:0000313" key="3">
    <source>
        <dbReference type="EMBL" id="KAK5950382.1"/>
    </source>
</evidence>
<dbReference type="PANTHER" id="PTHR13199">
    <property type="entry name" value="GH03947P"/>
    <property type="match status" value="1"/>
</dbReference>
<feature type="compositionally biased region" description="Low complexity" evidence="1">
    <location>
        <begin position="634"/>
        <end position="649"/>
    </location>
</feature>
<comment type="caution">
    <text evidence="3">The sequence shown here is derived from an EMBL/GenBank/DDBJ whole genome shotgun (WGS) entry which is preliminary data.</text>
</comment>
<dbReference type="Pfam" id="PF13889">
    <property type="entry name" value="Chromosome_seg"/>
    <property type="match status" value="1"/>
</dbReference>
<reference evidence="3 4" key="1">
    <citation type="submission" date="2022-12" db="EMBL/GenBank/DDBJ databases">
        <title>Genomic features and morphological characterization of a novel Knufia sp. strain isolated from spacecraft assembly facility.</title>
        <authorList>
            <person name="Teixeira M."/>
            <person name="Chander A.M."/>
            <person name="Stajich J.E."/>
            <person name="Venkateswaran K."/>
        </authorList>
    </citation>
    <scope>NUCLEOTIDE SEQUENCE [LARGE SCALE GENOMIC DNA]</scope>
    <source>
        <strain evidence="3 4">FJI-L2-BK-P2</strain>
    </source>
</reference>
<dbReference type="InterPro" id="IPR025261">
    <property type="entry name" value="Atos-like_cons_dom"/>
</dbReference>
<feature type="compositionally biased region" description="Basic and acidic residues" evidence="1">
    <location>
        <begin position="82"/>
        <end position="99"/>
    </location>
</feature>
<feature type="region of interest" description="Disordered" evidence="1">
    <location>
        <begin position="427"/>
        <end position="448"/>
    </location>
</feature>